<dbReference type="PANTHER" id="PTHR12326">
    <property type="entry name" value="PLECKSTRIN HOMOLOGY DOMAIN CONTAINING PROTEIN"/>
    <property type="match status" value="1"/>
</dbReference>
<feature type="domain" description="RUN" evidence="10">
    <location>
        <begin position="358"/>
        <end position="480"/>
    </location>
</feature>
<protein>
    <submittedName>
        <fullName evidence="11">RUN domain-containing protein</fullName>
    </submittedName>
</protein>
<keyword evidence="7" id="KW-0862">Zinc</keyword>
<gene>
    <name evidence="11" type="ORF">DLAC_03206</name>
</gene>
<accession>A0A152A1W3</accession>
<dbReference type="Proteomes" id="UP000076078">
    <property type="component" value="Unassembled WGS sequence"/>
</dbReference>
<feature type="region of interest" description="Disordered" evidence="9">
    <location>
        <begin position="1100"/>
        <end position="1125"/>
    </location>
</feature>
<feature type="compositionally biased region" description="Low complexity" evidence="9">
    <location>
        <begin position="1110"/>
        <end position="1125"/>
    </location>
</feature>
<feature type="region of interest" description="Disordered" evidence="9">
    <location>
        <begin position="539"/>
        <end position="633"/>
    </location>
</feature>
<dbReference type="Gene3D" id="1.20.58.900">
    <property type="match status" value="2"/>
</dbReference>
<organism evidence="11 12">
    <name type="scientific">Tieghemostelium lacteum</name>
    <name type="common">Slime mold</name>
    <name type="synonym">Dictyostelium lacteum</name>
    <dbReference type="NCBI Taxonomy" id="361077"/>
    <lineage>
        <taxon>Eukaryota</taxon>
        <taxon>Amoebozoa</taxon>
        <taxon>Evosea</taxon>
        <taxon>Eumycetozoa</taxon>
        <taxon>Dictyostelia</taxon>
        <taxon>Dictyosteliales</taxon>
        <taxon>Raperosteliaceae</taxon>
        <taxon>Tieghemostelium</taxon>
    </lineage>
</organism>
<keyword evidence="4" id="KW-0677">Repeat</keyword>
<evidence type="ECO:0000256" key="4">
    <source>
        <dbReference type="ARBA" id="ARBA00022737"/>
    </source>
</evidence>
<dbReference type="InterPro" id="IPR004012">
    <property type="entry name" value="Run_dom"/>
</dbReference>
<feature type="region of interest" description="Disordered" evidence="9">
    <location>
        <begin position="752"/>
        <end position="779"/>
    </location>
</feature>
<dbReference type="AlphaFoldDB" id="A0A152A1W3"/>
<evidence type="ECO:0000259" key="10">
    <source>
        <dbReference type="PROSITE" id="PS50826"/>
    </source>
</evidence>
<comment type="caution">
    <text evidence="11">The sequence shown here is derived from an EMBL/GenBank/DDBJ whole genome shotgun (WGS) entry which is preliminary data.</text>
</comment>
<dbReference type="PROSITE" id="PS50826">
    <property type="entry name" value="RUN"/>
    <property type="match status" value="2"/>
</dbReference>
<dbReference type="InterPro" id="IPR025258">
    <property type="entry name" value="RH_dom"/>
</dbReference>
<evidence type="ECO:0000313" key="11">
    <source>
        <dbReference type="EMBL" id="KYR00061.1"/>
    </source>
</evidence>
<dbReference type="SMART" id="SM01175">
    <property type="entry name" value="DUF4206"/>
    <property type="match status" value="1"/>
</dbReference>
<keyword evidence="3" id="KW-0479">Metal-binding</keyword>
<dbReference type="InterPro" id="IPR037213">
    <property type="entry name" value="Run_dom_sf"/>
</dbReference>
<feature type="domain" description="RUN" evidence="10">
    <location>
        <begin position="35"/>
        <end position="164"/>
    </location>
</feature>
<dbReference type="Pfam" id="PF13901">
    <property type="entry name" value="RH_dom"/>
    <property type="match status" value="1"/>
</dbReference>
<dbReference type="GO" id="GO:0005770">
    <property type="term" value="C:late endosome"/>
    <property type="evidence" value="ECO:0007669"/>
    <property type="project" value="UniProtKB-SubCell"/>
</dbReference>
<comment type="subcellular location">
    <subcellularLocation>
        <location evidence="1">Late endosome</location>
    </subcellularLocation>
</comment>
<keyword evidence="8" id="KW-0072">Autophagy</keyword>
<dbReference type="OMA" id="YIETCRN"/>
<dbReference type="SUPFAM" id="SSF140741">
    <property type="entry name" value="RUN domain-like"/>
    <property type="match status" value="2"/>
</dbReference>
<proteinExistence type="predicted"/>
<evidence type="ECO:0000256" key="1">
    <source>
        <dbReference type="ARBA" id="ARBA00004603"/>
    </source>
</evidence>
<feature type="compositionally biased region" description="Low complexity" evidence="9">
    <location>
        <begin position="573"/>
        <end position="608"/>
    </location>
</feature>
<evidence type="ECO:0000256" key="5">
    <source>
        <dbReference type="ARBA" id="ARBA00022753"/>
    </source>
</evidence>
<keyword evidence="5" id="KW-0967">Endosome</keyword>
<sequence length="1146" mass="128453">MFSSQESQFEILMDLNGFIQHLLAELGSDNDHLIQDNNPYLLKVCFSVEKILSHHLKDVNIIGQTTIWDFLQNLPKCLPGTSGVIDMSKECSKTSIGRARVFIRSALNTGTLGDYISSLTFNNDLMKTYYKDSALLKNSEFINTFQSLLDSLSHINFGLAIKDKELDKITYWEDIAISLLSSTPKKPTIVQLPQQPVPTPITSSNDSTPVVPVVNTTVKAPPVTVVTAPTISTPIIESNIESLISSEDDLQQQQPKPIPTTPVAAAAVPSNTSDKPTFDEQEKRKFYDSRKSLNLDELNDVLDDVLDDFDDQPSQSGDLQQQNKTTQMLMEYEILVDSLAKTKKSVILEYGAKGSPLTVSDQCVDSLCFAIDQVISHEILDVIPNPWHCVMKVCQGSQDIMNIQALHSTDSVRIKSWYFKSLTESTLSEAIRLSFSDEPTLRLLYKPEAILLQKPFRTQIYSTLSDLLSTVQFQLKWNVDLQPPQSSSSTSSTTNQLTSSSSSITQTSLNTSSSNINPPPTGILKKIIVTKVIKKKIKKTSSSSSITNTPIKRSNDGQDQSTLNESKEIEPINFSNNNNNNSSNTVTEESQTSTTTSPYVSSPPTQSPDLSSNTTPTLDNHMNINNTNSSSTSLNRISSLVDLNSLEKDLNSLEDDEPIQQPLIIDNYGASVQPRSILTEMMQQQQQQQQQQQLPNNNSNSSLTSSSIINSQGLNNNQSSISSMDDDLDPPSDTASCSSYSNSYTNIHDVYNHSKSYQPNNHHMMINNNNNNNNRGSTTVSSSLDYKVISDYFNDDLTPSNSGSAIPTIRSSSNNLALKDGKNRLEGDDGIYINQLFRKPKFTEMNNQLCPSCNAFLDKLGFFKVRFCYYTGKHFCNNCHHNEKALIPARILFRWDFKLYTVSDLAKTYLTIHQSTPFDIFQFNPDVYNLSSNLQRVLMMRRKLFFIYEYIETCRNKAQLSDQSTLKEYFIKDDVNLYSLFDLDQVSTGLLENVVENALLKYVHHVSKTCETCRGKGFICEYCGDGDNLIFSWMKLDINLINQCEKCHSLSHKKCGKKATCPKCVRIDRIKSRSVNPSQLNASNSGLNFSNFNHNNLMDSPSHNYPIPQNNNNNNNNNNNMLNSNFNITTSNNSLPKSNFSNINWI</sequence>
<feature type="compositionally biased region" description="Low complexity" evidence="9">
    <location>
        <begin position="760"/>
        <end position="774"/>
    </location>
</feature>
<reference evidence="11 12" key="1">
    <citation type="submission" date="2015-12" db="EMBL/GenBank/DDBJ databases">
        <title>Dictyostelia acquired genes for synthesis and detection of signals that induce cell-type specialization by lateral gene transfer from prokaryotes.</title>
        <authorList>
            <person name="Gloeckner G."/>
            <person name="Schaap P."/>
        </authorList>
    </citation>
    <scope>NUCLEOTIDE SEQUENCE [LARGE SCALE GENOMIC DNA]</scope>
    <source>
        <strain evidence="11 12">TK</strain>
    </source>
</reference>
<evidence type="ECO:0000256" key="8">
    <source>
        <dbReference type="ARBA" id="ARBA00023006"/>
    </source>
</evidence>
<dbReference type="STRING" id="361077.A0A152A1W3"/>
<dbReference type="GO" id="GO:0006914">
    <property type="term" value="P:autophagy"/>
    <property type="evidence" value="ECO:0007669"/>
    <property type="project" value="UniProtKB-KW"/>
</dbReference>
<feature type="compositionally biased region" description="Polar residues" evidence="9">
    <location>
        <begin position="1100"/>
        <end position="1109"/>
    </location>
</feature>
<dbReference type="GO" id="GO:0008270">
    <property type="term" value="F:zinc ion binding"/>
    <property type="evidence" value="ECO:0007669"/>
    <property type="project" value="UniProtKB-KW"/>
</dbReference>
<keyword evidence="2" id="KW-0597">Phosphoprotein</keyword>
<name>A0A152A1W3_TIELA</name>
<dbReference type="CDD" id="cd17671">
    <property type="entry name" value="RUN"/>
    <property type="match status" value="2"/>
</dbReference>
<feature type="compositionally biased region" description="Low complexity" evidence="9">
    <location>
        <begin position="247"/>
        <end position="269"/>
    </location>
</feature>
<keyword evidence="12" id="KW-1185">Reference proteome</keyword>
<feature type="region of interest" description="Disordered" evidence="9">
    <location>
        <begin position="247"/>
        <end position="283"/>
    </location>
</feature>
<feature type="compositionally biased region" description="Low complexity" evidence="9">
    <location>
        <begin position="623"/>
        <end position="633"/>
    </location>
</feature>
<feature type="compositionally biased region" description="Polar residues" evidence="9">
    <location>
        <begin position="548"/>
        <end position="564"/>
    </location>
</feature>
<dbReference type="PANTHER" id="PTHR12326:SF12">
    <property type="entry name" value="PLECKSTRIN HOMOLOGY AND RUN DOMAIN CONTAINING M1"/>
    <property type="match status" value="1"/>
</dbReference>
<evidence type="ECO:0000256" key="9">
    <source>
        <dbReference type="SAM" id="MobiDB-lite"/>
    </source>
</evidence>
<evidence type="ECO:0000313" key="12">
    <source>
        <dbReference type="Proteomes" id="UP000076078"/>
    </source>
</evidence>
<feature type="region of interest" description="Disordered" evidence="9">
    <location>
        <begin position="680"/>
        <end position="740"/>
    </location>
</feature>
<feature type="compositionally biased region" description="Low complexity" evidence="9">
    <location>
        <begin position="683"/>
        <end position="712"/>
    </location>
</feature>
<evidence type="ECO:0000256" key="3">
    <source>
        <dbReference type="ARBA" id="ARBA00022723"/>
    </source>
</evidence>
<evidence type="ECO:0000256" key="6">
    <source>
        <dbReference type="ARBA" id="ARBA00022771"/>
    </source>
</evidence>
<evidence type="ECO:0000256" key="7">
    <source>
        <dbReference type="ARBA" id="ARBA00022833"/>
    </source>
</evidence>
<dbReference type="InterPro" id="IPR051366">
    <property type="entry name" value="DEF8"/>
</dbReference>
<dbReference type="InParanoid" id="A0A152A1W3"/>
<dbReference type="SMART" id="SM00593">
    <property type="entry name" value="RUN"/>
    <property type="match status" value="2"/>
</dbReference>
<dbReference type="OrthoDB" id="19748at2759"/>
<feature type="compositionally biased region" description="Low complexity" evidence="9">
    <location>
        <begin position="483"/>
        <end position="516"/>
    </location>
</feature>
<dbReference type="Pfam" id="PF02759">
    <property type="entry name" value="RUN"/>
    <property type="match status" value="2"/>
</dbReference>
<dbReference type="EMBL" id="LODT01000016">
    <property type="protein sequence ID" value="KYR00061.1"/>
    <property type="molecule type" value="Genomic_DNA"/>
</dbReference>
<feature type="compositionally biased region" description="Polar residues" evidence="9">
    <location>
        <begin position="609"/>
        <end position="622"/>
    </location>
</feature>
<keyword evidence="6" id="KW-0863">Zinc-finger</keyword>
<evidence type="ECO:0000256" key="2">
    <source>
        <dbReference type="ARBA" id="ARBA00022553"/>
    </source>
</evidence>
<feature type="region of interest" description="Disordered" evidence="9">
    <location>
        <begin position="483"/>
        <end position="521"/>
    </location>
</feature>